<organism evidence="1 2">
    <name type="scientific">Pseudomonas jinjuensis</name>
    <dbReference type="NCBI Taxonomy" id="198616"/>
    <lineage>
        <taxon>Bacteria</taxon>
        <taxon>Pseudomonadati</taxon>
        <taxon>Pseudomonadota</taxon>
        <taxon>Gammaproteobacteria</taxon>
        <taxon>Pseudomonadales</taxon>
        <taxon>Pseudomonadaceae</taxon>
        <taxon>Pseudomonas</taxon>
    </lineage>
</organism>
<dbReference type="Proteomes" id="UP000242957">
    <property type="component" value="Unassembled WGS sequence"/>
</dbReference>
<keyword evidence="2" id="KW-1185">Reference proteome</keyword>
<name>A0A1H0H9T5_9PSED</name>
<gene>
    <name evidence="1" type="ORF">SAMN05216193_108136</name>
</gene>
<dbReference type="AlphaFoldDB" id="A0A1H0H9T5"/>
<proteinExistence type="predicted"/>
<dbReference type="STRING" id="198616.SAMN05216193_108136"/>
<dbReference type="EMBL" id="FNIJ01000008">
    <property type="protein sequence ID" value="SDO15681.1"/>
    <property type="molecule type" value="Genomic_DNA"/>
</dbReference>
<evidence type="ECO:0000313" key="1">
    <source>
        <dbReference type="EMBL" id="SDO15681.1"/>
    </source>
</evidence>
<accession>A0A1H0H9T5</accession>
<evidence type="ECO:0000313" key="2">
    <source>
        <dbReference type="Proteomes" id="UP000242957"/>
    </source>
</evidence>
<reference evidence="2" key="1">
    <citation type="submission" date="2016-10" db="EMBL/GenBank/DDBJ databases">
        <authorList>
            <person name="Varghese N."/>
            <person name="Submissions S."/>
        </authorList>
    </citation>
    <scope>NUCLEOTIDE SEQUENCE [LARGE SCALE GENOMIC DNA]</scope>
    <source>
        <strain evidence="2">JCM 21621</strain>
    </source>
</reference>
<protein>
    <submittedName>
        <fullName evidence="1">Uncharacterized protein</fullName>
    </submittedName>
</protein>
<sequence length="105" mass="11888">MRAGRGHGPLLQGASYYRSHAPAWECRSRRSRVDGTRSVSGWVPTQERGNHELHLYPHKKKEAHAGLGEWNRIRSYTTSIFRGAMKYIQTSAMKYIAGIMVNSTA</sequence>